<reference evidence="2" key="1">
    <citation type="journal article" date="2020" name="Fungal Divers.">
        <title>Resolving the Mortierellaceae phylogeny through synthesis of multi-gene phylogenetics and phylogenomics.</title>
        <authorList>
            <person name="Vandepol N."/>
            <person name="Liber J."/>
            <person name="Desiro A."/>
            <person name="Na H."/>
            <person name="Kennedy M."/>
            <person name="Barry K."/>
            <person name="Grigoriev I.V."/>
            <person name="Miller A.N."/>
            <person name="O'Donnell K."/>
            <person name="Stajich J.E."/>
            <person name="Bonito G."/>
        </authorList>
    </citation>
    <scope>NUCLEOTIDE SEQUENCE</scope>
    <source>
        <strain evidence="2">BC1065</strain>
    </source>
</reference>
<organism evidence="2 3">
    <name type="scientific">Actinomortierella ambigua</name>
    <dbReference type="NCBI Taxonomy" id="1343610"/>
    <lineage>
        <taxon>Eukaryota</taxon>
        <taxon>Fungi</taxon>
        <taxon>Fungi incertae sedis</taxon>
        <taxon>Mucoromycota</taxon>
        <taxon>Mortierellomycotina</taxon>
        <taxon>Mortierellomycetes</taxon>
        <taxon>Mortierellales</taxon>
        <taxon>Mortierellaceae</taxon>
        <taxon>Actinomortierella</taxon>
    </lineage>
</organism>
<sequence length="128" mass="14094">MNLKALGAVFALIGTASSAQIPFGYHHTFDLLSHTIATSGWERASDIVTGPTYVTADTIYRNTTWSIELPSHLQDIVRESAPFKWTESAGGYGTIYGFHIPENNTGYVAQALQWHILTGYIRTKQGGF</sequence>
<dbReference type="Proteomes" id="UP000807716">
    <property type="component" value="Unassembled WGS sequence"/>
</dbReference>
<keyword evidence="3" id="KW-1185">Reference proteome</keyword>
<dbReference type="OrthoDB" id="2403475at2759"/>
<gene>
    <name evidence="2" type="ORF">DFQ27_002352</name>
</gene>
<proteinExistence type="predicted"/>
<dbReference type="AlphaFoldDB" id="A0A9P6Q9L0"/>
<feature type="non-terminal residue" evidence="2">
    <location>
        <position position="128"/>
    </location>
</feature>
<feature type="signal peptide" evidence="1">
    <location>
        <begin position="1"/>
        <end position="18"/>
    </location>
</feature>
<name>A0A9P6Q9L0_9FUNG</name>
<protein>
    <submittedName>
        <fullName evidence="2">Uncharacterized protein</fullName>
    </submittedName>
</protein>
<evidence type="ECO:0000313" key="2">
    <source>
        <dbReference type="EMBL" id="KAG0262426.1"/>
    </source>
</evidence>
<evidence type="ECO:0000313" key="3">
    <source>
        <dbReference type="Proteomes" id="UP000807716"/>
    </source>
</evidence>
<feature type="chain" id="PRO_5040211573" evidence="1">
    <location>
        <begin position="19"/>
        <end position="128"/>
    </location>
</feature>
<keyword evidence="1" id="KW-0732">Signal</keyword>
<dbReference type="EMBL" id="JAAAJB010000188">
    <property type="protein sequence ID" value="KAG0262426.1"/>
    <property type="molecule type" value="Genomic_DNA"/>
</dbReference>
<evidence type="ECO:0000256" key="1">
    <source>
        <dbReference type="SAM" id="SignalP"/>
    </source>
</evidence>
<accession>A0A9P6Q9L0</accession>
<comment type="caution">
    <text evidence="2">The sequence shown here is derived from an EMBL/GenBank/DDBJ whole genome shotgun (WGS) entry which is preliminary data.</text>
</comment>